<protein>
    <submittedName>
        <fullName evidence="2">[histone H3]-lysine(27) N-trimethyltransferase</fullName>
    </submittedName>
</protein>
<evidence type="ECO:0000313" key="2">
    <source>
        <dbReference type="WBParaSite" id="PS1159_v2.g24522.t2"/>
    </source>
</evidence>
<organism evidence="1 2">
    <name type="scientific">Panagrolaimus sp. PS1159</name>
    <dbReference type="NCBI Taxonomy" id="55785"/>
    <lineage>
        <taxon>Eukaryota</taxon>
        <taxon>Metazoa</taxon>
        <taxon>Ecdysozoa</taxon>
        <taxon>Nematoda</taxon>
        <taxon>Chromadorea</taxon>
        <taxon>Rhabditida</taxon>
        <taxon>Tylenchina</taxon>
        <taxon>Panagrolaimomorpha</taxon>
        <taxon>Panagrolaimoidea</taxon>
        <taxon>Panagrolaimidae</taxon>
        <taxon>Panagrolaimus</taxon>
    </lineage>
</organism>
<sequence length="672" mass="76091">MNSDNNRENAPRRSDRPKKPNFTKFATSCPPQSSQQSKRSRPVANVMVTAAENHPEIVPDPHKEELIKEIKKQYLQVKQVYDIDVATDGYDNFNLALDIEPPLEVPFVPVPEIAPAEPNCKNSIAKFSNGKKVTKLNVTLFERTEALPKMTHWINTNINIAGKDQLFLNNFPYLGDGDYDDAEILKELPKLFPEGIHGNVRGWGKRINDWLLFHTCDPIMKQHGWKSPEELERLMKIMHELFPQKGSTEEMLNCYPDLIRRYDPENATFPAGLYDENGRIAGHFSPEVIQHANTSLICRRCYTVDCIYHPIAVTENDAHVERRDDGRMPEIEEACGDFCYKVPTADGIVEWSNEEKSYIDLLLNANIDNSCRMAQFLSNMDYSKTCKQVYDYLRAKEPLAPIILDPNRIDGNDRKLPGNSTEARNKAFQRSCKGILVNSRPFKSCKHSGTCSVENGCSCKADGIICTKFCACPTTCTSKFPGCNCSPGTCDTRHCECFLASWECDPDLCRGCNCDGGDEQDGRKLCKNTNLQRGLIRKLFAARSEVAGTGCFSADDIPEGEFVGEYCGEIISHDEGERRGKVYDAHKCSYLFNLNSAQTLDAGRYGNIIRFINHSDNPNVHPKILVVSGEQRVGFFALRDIKSGEELFFDYEYNLSKKKEYNFIEKKESRET</sequence>
<dbReference type="Proteomes" id="UP000887580">
    <property type="component" value="Unplaced"/>
</dbReference>
<dbReference type="WBParaSite" id="PS1159_v2.g24522.t2">
    <property type="protein sequence ID" value="PS1159_v2.g24522.t2"/>
    <property type="gene ID" value="PS1159_v2.g24522"/>
</dbReference>
<accession>A0AC35G6D6</accession>
<name>A0AC35G6D6_9BILA</name>
<evidence type="ECO:0000313" key="1">
    <source>
        <dbReference type="Proteomes" id="UP000887580"/>
    </source>
</evidence>
<reference evidence="2" key="1">
    <citation type="submission" date="2022-11" db="UniProtKB">
        <authorList>
            <consortium name="WormBaseParasite"/>
        </authorList>
    </citation>
    <scope>IDENTIFICATION</scope>
</reference>
<proteinExistence type="predicted"/>